<dbReference type="OrthoDB" id="9816009at2"/>
<protein>
    <recommendedName>
        <fullName evidence="4">Integron</fullName>
    </recommendedName>
</protein>
<feature type="signal peptide" evidence="1">
    <location>
        <begin position="1"/>
        <end position="20"/>
    </location>
</feature>
<sequence>MRSAPILLLLLLAACGEAVKDDHFANRTEAPEPPAEAQTASAMPVRVGELGPSFDACGAVGTTRHLKAGERLPVRAAPFENAADAGSVAAGTRFFVCSRSIDQKWLGIVFHDSGRLEESCGVSGPLPARRAYDGPCRSGWVASAFVRLTAGIDDAPANQPAPAREGA</sequence>
<evidence type="ECO:0008006" key="4">
    <source>
        <dbReference type="Google" id="ProtNLM"/>
    </source>
</evidence>
<keyword evidence="1" id="KW-0732">Signal</keyword>
<dbReference type="EMBL" id="SPDV01000070">
    <property type="protein sequence ID" value="TFI56515.1"/>
    <property type="molecule type" value="Genomic_DNA"/>
</dbReference>
<accession>A0A4Y8ZMX7</accession>
<dbReference type="AlphaFoldDB" id="A0A4Y8ZMX7"/>
<evidence type="ECO:0000313" key="2">
    <source>
        <dbReference type="EMBL" id="TFI56515.1"/>
    </source>
</evidence>
<dbReference type="RefSeq" id="WP_135090321.1">
    <property type="nucleotide sequence ID" value="NZ_SPDV01000070.1"/>
</dbReference>
<organism evidence="2 3">
    <name type="scientific">Sphingomonas parva</name>
    <dbReference type="NCBI Taxonomy" id="2555898"/>
    <lineage>
        <taxon>Bacteria</taxon>
        <taxon>Pseudomonadati</taxon>
        <taxon>Pseudomonadota</taxon>
        <taxon>Alphaproteobacteria</taxon>
        <taxon>Sphingomonadales</taxon>
        <taxon>Sphingomonadaceae</taxon>
        <taxon>Sphingomonas</taxon>
    </lineage>
</organism>
<evidence type="ECO:0000256" key="1">
    <source>
        <dbReference type="SAM" id="SignalP"/>
    </source>
</evidence>
<evidence type="ECO:0000313" key="3">
    <source>
        <dbReference type="Proteomes" id="UP000298213"/>
    </source>
</evidence>
<feature type="chain" id="PRO_5021345554" description="Integron" evidence="1">
    <location>
        <begin position="21"/>
        <end position="167"/>
    </location>
</feature>
<reference evidence="2 3" key="1">
    <citation type="submission" date="2019-03" db="EMBL/GenBank/DDBJ databases">
        <title>Genome sequence of Sphingomonas sp. 17J27-24.</title>
        <authorList>
            <person name="Kim M."/>
            <person name="Maeng S."/>
            <person name="Sathiyaraj S."/>
        </authorList>
    </citation>
    <scope>NUCLEOTIDE SEQUENCE [LARGE SCALE GENOMIC DNA]</scope>
    <source>
        <strain evidence="2 3">17J27-24</strain>
    </source>
</reference>
<proteinExistence type="predicted"/>
<keyword evidence="3" id="KW-1185">Reference proteome</keyword>
<comment type="caution">
    <text evidence="2">The sequence shown here is derived from an EMBL/GenBank/DDBJ whole genome shotgun (WGS) entry which is preliminary data.</text>
</comment>
<dbReference type="Proteomes" id="UP000298213">
    <property type="component" value="Unassembled WGS sequence"/>
</dbReference>
<gene>
    <name evidence="2" type="ORF">E2493_19740</name>
</gene>
<dbReference type="PROSITE" id="PS51257">
    <property type="entry name" value="PROKAR_LIPOPROTEIN"/>
    <property type="match status" value="1"/>
</dbReference>
<name>A0A4Y8ZMX7_9SPHN</name>